<feature type="non-terminal residue" evidence="1">
    <location>
        <position position="68"/>
    </location>
</feature>
<comment type="caution">
    <text evidence="1">The sequence shown here is derived from an EMBL/GenBank/DDBJ whole genome shotgun (WGS) entry which is preliminary data.</text>
</comment>
<organism evidence="1 2">
    <name type="scientific">Campylobacter jejuni</name>
    <dbReference type="NCBI Taxonomy" id="197"/>
    <lineage>
        <taxon>Bacteria</taxon>
        <taxon>Pseudomonadati</taxon>
        <taxon>Campylobacterota</taxon>
        <taxon>Epsilonproteobacteria</taxon>
        <taxon>Campylobacterales</taxon>
        <taxon>Campylobacteraceae</taxon>
        <taxon>Campylobacter</taxon>
    </lineage>
</organism>
<dbReference type="EMBL" id="JAJUOL010001404">
    <property type="protein sequence ID" value="MCH3853914.1"/>
    <property type="molecule type" value="Genomic_DNA"/>
</dbReference>
<dbReference type="Proteomes" id="UP001199644">
    <property type="component" value="Unassembled WGS sequence"/>
</dbReference>
<dbReference type="InterPro" id="IPR050722">
    <property type="entry name" value="Pyruvate:ferred/Flavod_OxRd"/>
</dbReference>
<dbReference type="GO" id="GO:0006979">
    <property type="term" value="P:response to oxidative stress"/>
    <property type="evidence" value="ECO:0007669"/>
    <property type="project" value="TreeGrafter"/>
</dbReference>
<evidence type="ECO:0000313" key="1">
    <source>
        <dbReference type="EMBL" id="MCH3853914.1"/>
    </source>
</evidence>
<protein>
    <submittedName>
        <fullName evidence="1">Uncharacterized protein</fullName>
    </submittedName>
</protein>
<dbReference type="SUPFAM" id="SSF52922">
    <property type="entry name" value="TK C-terminal domain-like"/>
    <property type="match status" value="1"/>
</dbReference>
<sequence length="68" mass="7408">VMPKSVKKIAVLDRTKEPGSLGEPLYLDIKSAFYGKENAPIIVGGRYGLSSKDVDPAQMIAVFENLKL</sequence>
<dbReference type="PANTHER" id="PTHR32154">
    <property type="entry name" value="PYRUVATE-FLAVODOXIN OXIDOREDUCTASE-RELATED"/>
    <property type="match status" value="1"/>
</dbReference>
<proteinExistence type="predicted"/>
<dbReference type="Gene3D" id="3.40.50.920">
    <property type="match status" value="1"/>
</dbReference>
<dbReference type="PANTHER" id="PTHR32154:SF0">
    <property type="entry name" value="PYRUVATE-FLAVODOXIN OXIDOREDUCTASE-RELATED"/>
    <property type="match status" value="1"/>
</dbReference>
<reference evidence="1" key="1">
    <citation type="submission" date="2021-12" db="EMBL/GenBank/DDBJ databases">
        <title>Prevalence of phenicol resistance gene fexA in Campylobacter isolated from poultry supply chain.</title>
        <authorList>
            <person name="Tang B."/>
            <person name="Zheng X."/>
            <person name="Lin J."/>
            <person name="Lin R."/>
            <person name="Yang H."/>
            <person name="Shen Z."/>
            <person name="Xia F."/>
        </authorList>
    </citation>
    <scope>NUCLEOTIDE SEQUENCE</scope>
    <source>
        <strain evidence="1">CJHN2011004</strain>
    </source>
</reference>
<accession>A0AAW5EL32</accession>
<gene>
    <name evidence="1" type="ORF">LZC39_17675</name>
</gene>
<dbReference type="RefSeq" id="WP_240382207.1">
    <property type="nucleotide sequence ID" value="NZ_JAJUOL010001404.1"/>
</dbReference>
<dbReference type="AlphaFoldDB" id="A0AAW5EL32"/>
<feature type="non-terminal residue" evidence="1">
    <location>
        <position position="1"/>
    </location>
</feature>
<dbReference type="InterPro" id="IPR009014">
    <property type="entry name" value="Transketo_C/PFOR_II"/>
</dbReference>
<name>A0AAW5EL32_CAMJU</name>
<evidence type="ECO:0000313" key="2">
    <source>
        <dbReference type="Proteomes" id="UP001199644"/>
    </source>
</evidence>